<evidence type="ECO:0000313" key="4">
    <source>
        <dbReference type="EMBL" id="QHT11034.1"/>
    </source>
</evidence>
<organism evidence="4">
    <name type="scientific">viral metagenome</name>
    <dbReference type="NCBI Taxonomy" id="1070528"/>
    <lineage>
        <taxon>unclassified sequences</taxon>
        <taxon>metagenomes</taxon>
        <taxon>organismal metagenomes</taxon>
    </lineage>
</organism>
<dbReference type="AlphaFoldDB" id="A0A6C0D4K1"/>
<accession>A0A6C0D4K1</accession>
<name>A0A6C0D4K1_9ZZZZ</name>
<evidence type="ECO:0000259" key="3">
    <source>
        <dbReference type="Pfam" id="PF00462"/>
    </source>
</evidence>
<feature type="domain" description="Glutaredoxin" evidence="3">
    <location>
        <begin position="16"/>
        <end position="77"/>
    </location>
</feature>
<keyword evidence="2" id="KW-0676">Redox-active center</keyword>
<dbReference type="PROSITE" id="PS00195">
    <property type="entry name" value="GLUTAREDOXIN_1"/>
    <property type="match status" value="1"/>
</dbReference>
<dbReference type="PROSITE" id="PS51354">
    <property type="entry name" value="GLUTAREDOXIN_2"/>
    <property type="match status" value="1"/>
</dbReference>
<dbReference type="EMBL" id="MN739530">
    <property type="protein sequence ID" value="QHT11034.1"/>
    <property type="molecule type" value="Genomic_DNA"/>
</dbReference>
<proteinExistence type="predicted"/>
<dbReference type="InterPro" id="IPR014025">
    <property type="entry name" value="Glutaredoxin_subgr"/>
</dbReference>
<sequence>MDSLIVVENPQPTGYTIYSKNKCPYCTKAKALLKDAHIIECDEYISVDRSTFLKYMDAYSRTEYRTFPMIFYNAEFVGGFKEAKVHYEKQQCFSDEA</sequence>
<evidence type="ECO:0000256" key="2">
    <source>
        <dbReference type="ARBA" id="ARBA00023284"/>
    </source>
</evidence>
<protein>
    <recommendedName>
        <fullName evidence="3">Glutaredoxin domain-containing protein</fullName>
    </recommendedName>
</protein>
<dbReference type="InterPro" id="IPR036249">
    <property type="entry name" value="Thioredoxin-like_sf"/>
</dbReference>
<dbReference type="InterPro" id="IPR002109">
    <property type="entry name" value="Glutaredoxin"/>
</dbReference>
<dbReference type="PRINTS" id="PR00160">
    <property type="entry name" value="GLUTAREDOXIN"/>
</dbReference>
<evidence type="ECO:0000256" key="1">
    <source>
        <dbReference type="ARBA" id="ARBA00023157"/>
    </source>
</evidence>
<dbReference type="SUPFAM" id="SSF52833">
    <property type="entry name" value="Thioredoxin-like"/>
    <property type="match status" value="1"/>
</dbReference>
<reference evidence="4" key="1">
    <citation type="journal article" date="2020" name="Nature">
        <title>Giant virus diversity and host interactions through global metagenomics.</title>
        <authorList>
            <person name="Schulz F."/>
            <person name="Roux S."/>
            <person name="Paez-Espino D."/>
            <person name="Jungbluth S."/>
            <person name="Walsh D.A."/>
            <person name="Denef V.J."/>
            <person name="McMahon K.D."/>
            <person name="Konstantinidis K.T."/>
            <person name="Eloe-Fadrosh E.A."/>
            <person name="Kyrpides N.C."/>
            <person name="Woyke T."/>
        </authorList>
    </citation>
    <scope>NUCLEOTIDE SEQUENCE</scope>
    <source>
        <strain evidence="4">GVMAG-M-3300023174-111</strain>
    </source>
</reference>
<dbReference type="Pfam" id="PF00462">
    <property type="entry name" value="Glutaredoxin"/>
    <property type="match status" value="1"/>
</dbReference>
<keyword evidence="1" id="KW-1015">Disulfide bond</keyword>
<dbReference type="Gene3D" id="3.40.30.10">
    <property type="entry name" value="Glutaredoxin"/>
    <property type="match status" value="1"/>
</dbReference>
<dbReference type="InterPro" id="IPR011767">
    <property type="entry name" value="GLR_AS"/>
</dbReference>